<evidence type="ECO:0000259" key="11">
    <source>
        <dbReference type="PROSITE" id="PS50011"/>
    </source>
</evidence>
<evidence type="ECO:0000256" key="9">
    <source>
        <dbReference type="PROSITE-ProRule" id="PRU10141"/>
    </source>
</evidence>
<dbReference type="Proteomes" id="UP000306145">
    <property type="component" value="Unassembled WGS sequence"/>
</dbReference>
<proteinExistence type="predicted"/>
<feature type="compositionally biased region" description="Low complexity" evidence="10">
    <location>
        <begin position="534"/>
        <end position="598"/>
    </location>
</feature>
<dbReference type="GO" id="GO:0004674">
    <property type="term" value="F:protein serine/threonine kinase activity"/>
    <property type="evidence" value="ECO:0007669"/>
    <property type="project" value="UniProtKB-KW"/>
</dbReference>
<dbReference type="GO" id="GO:0030247">
    <property type="term" value="F:polysaccharide binding"/>
    <property type="evidence" value="ECO:0007669"/>
    <property type="project" value="UniProtKB-UniRule"/>
</dbReference>
<keyword evidence="14" id="KW-1185">Reference proteome</keyword>
<dbReference type="OrthoDB" id="3343693at2"/>
<gene>
    <name evidence="13" type="ORF">FHG89_14370</name>
</gene>
<dbReference type="GO" id="GO:0004553">
    <property type="term" value="F:hydrolase activity, hydrolyzing O-glycosyl compounds"/>
    <property type="evidence" value="ECO:0007669"/>
    <property type="project" value="InterPro"/>
</dbReference>
<sequence length="608" mass="62166">MPDDDREDGHMRLLQRRYRLDEPVGQGGMAMVWRGFDLRLQRTVAVKMLSPELLDDPAARERLRAEALAAARLDHPHVAGVYDYGEQRQGRRRAPFLVMEFVDGETLAAHLQRKGPMVWSEAARTGAAVADALAAAHAHGLVHRDVKPANVMLGSRGIKVVDLGIAAAVGQDPADQAGLIWGTPAYLAPEQAAGATAAPAGDVFALGLVLAACVSGRSPAELRRGRDGVEFPPLPGIPAEAAGLLGRCLATEAEHRPAAAEVADGLRAAGGTQVVVRPADPSADPPAITESTRRFTDGPNVPAPGGRTLSGAVGASASGRRLRAGVAVGVPAILLAVVVAGQLPGLTAFRDAADSDSADADPGRCAARYTAQHLPDGTFQADLTVTNTGTRWLRDWSLAFMLPSGQRLLTDGTSWDQDRRRVTLTPATQLPPGATLAAALRGTIEEGNLKAPAAFSVNGLPCDQVVNQIASPVVATDAPSAPGTTPGRESRPTRGAAVTRSTAAADSPTAEGEGDPLSPAVDASDAPPSPESPPATAQPGVTRTPSPSGEPSSSVEPSPSTVSASPPAGDGPTASPRPDGSSSASSTAAAPATTTDGSRGSDLPPSPH</sequence>
<feature type="domain" description="CBM2" evidence="12">
    <location>
        <begin position="358"/>
        <end position="465"/>
    </location>
</feature>
<name>A0A5C4QNP1_9ACTN</name>
<dbReference type="PROSITE" id="PS00107">
    <property type="entry name" value="PROTEIN_KINASE_ATP"/>
    <property type="match status" value="1"/>
</dbReference>
<dbReference type="GO" id="GO:0005975">
    <property type="term" value="P:carbohydrate metabolic process"/>
    <property type="evidence" value="ECO:0007669"/>
    <property type="project" value="InterPro"/>
</dbReference>
<dbReference type="Gene3D" id="1.10.510.10">
    <property type="entry name" value="Transferase(Phosphotransferase) domain 1"/>
    <property type="match status" value="1"/>
</dbReference>
<dbReference type="SUPFAM" id="SSF56112">
    <property type="entry name" value="Protein kinase-like (PK-like)"/>
    <property type="match status" value="1"/>
</dbReference>
<dbReference type="InterPro" id="IPR008965">
    <property type="entry name" value="CBM2/CBM3_carb-bd_dom_sf"/>
</dbReference>
<evidence type="ECO:0000256" key="2">
    <source>
        <dbReference type="ARBA" id="ARBA00022527"/>
    </source>
</evidence>
<protein>
    <recommendedName>
        <fullName evidence="1">non-specific serine/threonine protein kinase</fullName>
        <ecNumber evidence="1">2.7.11.1</ecNumber>
    </recommendedName>
</protein>
<keyword evidence="6 9" id="KW-0067">ATP-binding</keyword>
<dbReference type="Pfam" id="PF00069">
    <property type="entry name" value="Pkinase"/>
    <property type="match status" value="1"/>
</dbReference>
<dbReference type="Gene3D" id="2.60.40.290">
    <property type="match status" value="1"/>
</dbReference>
<feature type="region of interest" description="Disordered" evidence="10">
    <location>
        <begin position="276"/>
        <end position="309"/>
    </location>
</feature>
<evidence type="ECO:0000259" key="12">
    <source>
        <dbReference type="PROSITE" id="PS51173"/>
    </source>
</evidence>
<dbReference type="InterPro" id="IPR000719">
    <property type="entry name" value="Prot_kinase_dom"/>
</dbReference>
<dbReference type="RefSeq" id="WP_139584884.1">
    <property type="nucleotide sequence ID" value="NZ_VDFY01000154.1"/>
</dbReference>
<dbReference type="SMART" id="SM00637">
    <property type="entry name" value="CBD_II"/>
    <property type="match status" value="1"/>
</dbReference>
<evidence type="ECO:0000256" key="10">
    <source>
        <dbReference type="SAM" id="MobiDB-lite"/>
    </source>
</evidence>
<accession>A0A5C4QNP1</accession>
<keyword evidence="5" id="KW-0418">Kinase</keyword>
<comment type="catalytic activity">
    <reaction evidence="7">
        <text>L-threonyl-[protein] + ATP = O-phospho-L-threonyl-[protein] + ADP + H(+)</text>
        <dbReference type="Rhea" id="RHEA:46608"/>
        <dbReference type="Rhea" id="RHEA-COMP:11060"/>
        <dbReference type="Rhea" id="RHEA-COMP:11605"/>
        <dbReference type="ChEBI" id="CHEBI:15378"/>
        <dbReference type="ChEBI" id="CHEBI:30013"/>
        <dbReference type="ChEBI" id="CHEBI:30616"/>
        <dbReference type="ChEBI" id="CHEBI:61977"/>
        <dbReference type="ChEBI" id="CHEBI:456216"/>
        <dbReference type="EC" id="2.7.11.1"/>
    </reaction>
</comment>
<dbReference type="GO" id="GO:0005524">
    <property type="term" value="F:ATP binding"/>
    <property type="evidence" value="ECO:0007669"/>
    <property type="project" value="UniProtKB-UniRule"/>
</dbReference>
<dbReference type="SMART" id="SM00220">
    <property type="entry name" value="S_TKc"/>
    <property type="match status" value="1"/>
</dbReference>
<evidence type="ECO:0000256" key="6">
    <source>
        <dbReference type="ARBA" id="ARBA00022840"/>
    </source>
</evidence>
<dbReference type="EC" id="2.7.11.1" evidence="1"/>
<evidence type="ECO:0000256" key="1">
    <source>
        <dbReference type="ARBA" id="ARBA00012513"/>
    </source>
</evidence>
<dbReference type="EMBL" id="VDFY01000154">
    <property type="protein sequence ID" value="TNH28625.1"/>
    <property type="molecule type" value="Genomic_DNA"/>
</dbReference>
<dbReference type="InterPro" id="IPR017441">
    <property type="entry name" value="Protein_kinase_ATP_BS"/>
</dbReference>
<dbReference type="Gene3D" id="3.30.200.20">
    <property type="entry name" value="Phosphorylase Kinase, domain 1"/>
    <property type="match status" value="1"/>
</dbReference>
<organism evidence="13 14">
    <name type="scientific">Micromonospora orduensis</name>
    <dbReference type="NCBI Taxonomy" id="1420891"/>
    <lineage>
        <taxon>Bacteria</taxon>
        <taxon>Bacillati</taxon>
        <taxon>Actinomycetota</taxon>
        <taxon>Actinomycetes</taxon>
        <taxon>Micromonosporales</taxon>
        <taxon>Micromonosporaceae</taxon>
        <taxon>Micromonospora</taxon>
    </lineage>
</organism>
<evidence type="ECO:0000256" key="5">
    <source>
        <dbReference type="ARBA" id="ARBA00022777"/>
    </source>
</evidence>
<keyword evidence="4 9" id="KW-0547">Nucleotide-binding</keyword>
<evidence type="ECO:0000256" key="8">
    <source>
        <dbReference type="ARBA" id="ARBA00048679"/>
    </source>
</evidence>
<dbReference type="PROSITE" id="PS50011">
    <property type="entry name" value="PROTEIN_KINASE_DOM"/>
    <property type="match status" value="1"/>
</dbReference>
<comment type="catalytic activity">
    <reaction evidence="8">
        <text>L-seryl-[protein] + ATP = O-phospho-L-seryl-[protein] + ADP + H(+)</text>
        <dbReference type="Rhea" id="RHEA:17989"/>
        <dbReference type="Rhea" id="RHEA-COMP:9863"/>
        <dbReference type="Rhea" id="RHEA-COMP:11604"/>
        <dbReference type="ChEBI" id="CHEBI:15378"/>
        <dbReference type="ChEBI" id="CHEBI:29999"/>
        <dbReference type="ChEBI" id="CHEBI:30616"/>
        <dbReference type="ChEBI" id="CHEBI:83421"/>
        <dbReference type="ChEBI" id="CHEBI:456216"/>
        <dbReference type="EC" id="2.7.11.1"/>
    </reaction>
</comment>
<dbReference type="InterPro" id="IPR001919">
    <property type="entry name" value="CBD2"/>
</dbReference>
<feature type="compositionally biased region" description="Low complexity" evidence="10">
    <location>
        <begin position="515"/>
        <end position="526"/>
    </location>
</feature>
<reference evidence="13 14" key="1">
    <citation type="submission" date="2019-06" db="EMBL/GenBank/DDBJ databases">
        <title>Micromonospora ordensis sp. nov., isolated from deep marine sediment.</title>
        <authorList>
            <person name="Veyisoglu A."/>
            <person name="Carro L."/>
            <person name="Klenk H.-P."/>
            <person name="Sahin N."/>
        </authorList>
    </citation>
    <scope>NUCLEOTIDE SEQUENCE [LARGE SCALE GENOMIC DNA]</scope>
    <source>
        <strain evidence="13 14">S2509</strain>
    </source>
</reference>
<keyword evidence="3" id="KW-0808">Transferase</keyword>
<dbReference type="PANTHER" id="PTHR43289:SF6">
    <property type="entry name" value="SERINE_THREONINE-PROTEIN KINASE NEKL-3"/>
    <property type="match status" value="1"/>
</dbReference>
<dbReference type="FunFam" id="3.30.200.20:FF:000035">
    <property type="entry name" value="Serine/threonine protein kinase Stk1"/>
    <property type="match status" value="1"/>
</dbReference>
<evidence type="ECO:0000256" key="4">
    <source>
        <dbReference type="ARBA" id="ARBA00022741"/>
    </source>
</evidence>
<evidence type="ECO:0000256" key="3">
    <source>
        <dbReference type="ARBA" id="ARBA00022679"/>
    </source>
</evidence>
<feature type="domain" description="Protein kinase" evidence="11">
    <location>
        <begin position="18"/>
        <end position="276"/>
    </location>
</feature>
<evidence type="ECO:0000313" key="13">
    <source>
        <dbReference type="EMBL" id="TNH28625.1"/>
    </source>
</evidence>
<dbReference type="InterPro" id="IPR008271">
    <property type="entry name" value="Ser/Thr_kinase_AS"/>
</dbReference>
<keyword evidence="2" id="KW-0723">Serine/threonine-protein kinase</keyword>
<dbReference type="AlphaFoldDB" id="A0A5C4QNP1"/>
<dbReference type="CDD" id="cd14014">
    <property type="entry name" value="STKc_PknB_like"/>
    <property type="match status" value="1"/>
</dbReference>
<evidence type="ECO:0000313" key="14">
    <source>
        <dbReference type="Proteomes" id="UP000306145"/>
    </source>
</evidence>
<feature type="region of interest" description="Disordered" evidence="10">
    <location>
        <begin position="475"/>
        <end position="608"/>
    </location>
</feature>
<dbReference type="PROSITE" id="PS51173">
    <property type="entry name" value="CBM2"/>
    <property type="match status" value="1"/>
</dbReference>
<dbReference type="PANTHER" id="PTHR43289">
    <property type="entry name" value="MITOGEN-ACTIVATED PROTEIN KINASE KINASE KINASE 20-RELATED"/>
    <property type="match status" value="1"/>
</dbReference>
<dbReference type="Pfam" id="PF00553">
    <property type="entry name" value="CBM_2"/>
    <property type="match status" value="1"/>
</dbReference>
<dbReference type="PROSITE" id="PS00108">
    <property type="entry name" value="PROTEIN_KINASE_ST"/>
    <property type="match status" value="1"/>
</dbReference>
<dbReference type="InterPro" id="IPR011009">
    <property type="entry name" value="Kinase-like_dom_sf"/>
</dbReference>
<dbReference type="InterPro" id="IPR012291">
    <property type="entry name" value="CBM2_carb-bd_dom_sf"/>
</dbReference>
<evidence type="ECO:0000256" key="7">
    <source>
        <dbReference type="ARBA" id="ARBA00047899"/>
    </source>
</evidence>
<feature type="binding site" evidence="9">
    <location>
        <position position="47"/>
    </location>
    <ligand>
        <name>ATP</name>
        <dbReference type="ChEBI" id="CHEBI:30616"/>
    </ligand>
</feature>
<comment type="caution">
    <text evidence="13">The sequence shown here is derived from an EMBL/GenBank/DDBJ whole genome shotgun (WGS) entry which is preliminary data.</text>
</comment>
<dbReference type="SUPFAM" id="SSF49384">
    <property type="entry name" value="Carbohydrate-binding domain"/>
    <property type="match status" value="1"/>
</dbReference>